<gene>
    <name evidence="2" type="ORF">ARMSODRAFT_313092</name>
</gene>
<reference evidence="3" key="1">
    <citation type="journal article" date="2017" name="Nat. Ecol. Evol.">
        <title>Genome expansion and lineage-specific genetic innovations in the forest pathogenic fungi Armillaria.</title>
        <authorList>
            <person name="Sipos G."/>
            <person name="Prasanna A.N."/>
            <person name="Walter M.C."/>
            <person name="O'Connor E."/>
            <person name="Balint B."/>
            <person name="Krizsan K."/>
            <person name="Kiss B."/>
            <person name="Hess J."/>
            <person name="Varga T."/>
            <person name="Slot J."/>
            <person name="Riley R."/>
            <person name="Boka B."/>
            <person name="Rigling D."/>
            <person name="Barry K."/>
            <person name="Lee J."/>
            <person name="Mihaltcheva S."/>
            <person name="LaButti K."/>
            <person name="Lipzen A."/>
            <person name="Waldron R."/>
            <person name="Moloney N.M."/>
            <person name="Sperisen C."/>
            <person name="Kredics L."/>
            <person name="Vagvoelgyi C."/>
            <person name="Patrignani A."/>
            <person name="Fitzpatrick D."/>
            <person name="Nagy I."/>
            <person name="Doyle S."/>
            <person name="Anderson J.B."/>
            <person name="Grigoriev I.V."/>
            <person name="Gueldener U."/>
            <person name="Muensterkoetter M."/>
            <person name="Nagy L.G."/>
        </authorList>
    </citation>
    <scope>NUCLEOTIDE SEQUENCE [LARGE SCALE GENOMIC DNA]</scope>
    <source>
        <strain evidence="3">28-4</strain>
    </source>
</reference>
<feature type="chain" id="PRO_5013890828" description="Secreted protein" evidence="1">
    <location>
        <begin position="21"/>
        <end position="79"/>
    </location>
</feature>
<evidence type="ECO:0000256" key="1">
    <source>
        <dbReference type="SAM" id="SignalP"/>
    </source>
</evidence>
<keyword evidence="3" id="KW-1185">Reference proteome</keyword>
<sequence>MTCCFRSFVILIPLPTFIPCSPSVYNRSSSTSRATTPESANDLHSISRLPIYNITLISQTSHVTQRPCSMTVFRRLSRD</sequence>
<proteinExistence type="predicted"/>
<evidence type="ECO:0000313" key="2">
    <source>
        <dbReference type="EMBL" id="PBK67526.1"/>
    </source>
</evidence>
<feature type="signal peptide" evidence="1">
    <location>
        <begin position="1"/>
        <end position="20"/>
    </location>
</feature>
<evidence type="ECO:0000313" key="3">
    <source>
        <dbReference type="Proteomes" id="UP000218334"/>
    </source>
</evidence>
<name>A0A2H3BWV1_9AGAR</name>
<evidence type="ECO:0008006" key="4">
    <source>
        <dbReference type="Google" id="ProtNLM"/>
    </source>
</evidence>
<organism evidence="2 3">
    <name type="scientific">Armillaria solidipes</name>
    <dbReference type="NCBI Taxonomy" id="1076256"/>
    <lineage>
        <taxon>Eukaryota</taxon>
        <taxon>Fungi</taxon>
        <taxon>Dikarya</taxon>
        <taxon>Basidiomycota</taxon>
        <taxon>Agaricomycotina</taxon>
        <taxon>Agaricomycetes</taxon>
        <taxon>Agaricomycetidae</taxon>
        <taxon>Agaricales</taxon>
        <taxon>Marasmiineae</taxon>
        <taxon>Physalacriaceae</taxon>
        <taxon>Armillaria</taxon>
    </lineage>
</organism>
<dbReference type="AlphaFoldDB" id="A0A2H3BWV1"/>
<dbReference type="EMBL" id="KZ293436">
    <property type="protein sequence ID" value="PBK67526.1"/>
    <property type="molecule type" value="Genomic_DNA"/>
</dbReference>
<accession>A0A2H3BWV1</accession>
<keyword evidence="1" id="KW-0732">Signal</keyword>
<dbReference type="Proteomes" id="UP000218334">
    <property type="component" value="Unassembled WGS sequence"/>
</dbReference>
<protein>
    <recommendedName>
        <fullName evidence="4">Secreted protein</fullName>
    </recommendedName>
</protein>